<dbReference type="GO" id="GO:0006364">
    <property type="term" value="P:rRNA processing"/>
    <property type="evidence" value="ECO:0007669"/>
    <property type="project" value="InterPro"/>
</dbReference>
<sequence length="934" mass="106745">MADKKRKSKDGMTQSGRKDREFRNNKRKKLSYNKKNKKEDASEKRRRHGPRLPNALRKELDVFNRTGEGESSDVDEGINSDDAVGNDVYEYEEGIAEEESKKNRRFDTVENYQYELPEDFKDSDVASDEGEDDEDEDNNGYDNENGNEGRHTRMLEEITGLPSDAFGGLNDWFGLLYSMYPSLQGYALRIRKRNYPCRKKKDIIITEAYPESEYNPSSDILDGDGRISIQDLLDPLHGKSGFSKLRKNLQRMNKKSVPTLAPLPKPEQERLERKAAYEHSKKDITKWEPLVKRNREAPTLYFDEDVDLGFSTIGAIASEFEPRTDFEKKIASLVNQNEVVEAHKKDGARLLELNKISVEEVMDRQERLAKMRSLLFRHEMKAKRVKKIKSKTYHRLLKKEKRKTAEAALQMDPEAAKEHALKQEFKRAEERMTLKHKNSSRWAKRILQRGLQVQDEATREAFGEQLSRHAALARKINSVKESSSSDDSSDDYDSDDMLASPDEDAKSKLLMKAKEKTLKVLEGDEELPKSGVLSLPFMVRGIKKRKEAADEEAKLALEEYESSLKQLEDPSASGSCERGPSNGRRVFGVPKKVVNETSKKAKSDNYYGNSDSEDDVEAEDDIVIENNQNDKSLREADIDPSLLREEFEISHDSLFKSFRDAEDPETKTTYEVAFLASDSWKKMRGSSNAAKQTQASNHVRKSEITIGPMKQDQSFEEKDDDSDTDSGGEMVDGILSSGPKSTYELPSQAELIQRAFAGDDVQEDFDKDKEAVLDEENPEPEKPVLLPGWGQWTDIQKKKGLPSWMLEEHEMAKKKRNESLKKRKDAHLSNVIISEKLDRKAEKLHTKTLPYPYTSKEVFEQSIRMPIGPEFNPATAIGALNRPEVVKKSGVIIKPIQYEDMNVHERAETHKHNGQRQRKAKDKNQSMRKTAAKV</sequence>
<name>A0AAW2WAZ9_9LAMI</name>
<feature type="compositionally biased region" description="Basic residues" evidence="4">
    <location>
        <begin position="25"/>
        <end position="36"/>
    </location>
</feature>
<dbReference type="InterPro" id="IPR006709">
    <property type="entry name" value="SSU_processome_Utp14"/>
</dbReference>
<reference evidence="5" key="2">
    <citation type="journal article" date="2024" name="Plant">
        <title>Genomic evolution and insights into agronomic trait innovations of Sesamum species.</title>
        <authorList>
            <person name="Miao H."/>
            <person name="Wang L."/>
            <person name="Qu L."/>
            <person name="Liu H."/>
            <person name="Sun Y."/>
            <person name="Le M."/>
            <person name="Wang Q."/>
            <person name="Wei S."/>
            <person name="Zheng Y."/>
            <person name="Lin W."/>
            <person name="Duan Y."/>
            <person name="Cao H."/>
            <person name="Xiong S."/>
            <person name="Wang X."/>
            <person name="Wei L."/>
            <person name="Li C."/>
            <person name="Ma Q."/>
            <person name="Ju M."/>
            <person name="Zhao R."/>
            <person name="Li G."/>
            <person name="Mu C."/>
            <person name="Tian Q."/>
            <person name="Mei H."/>
            <person name="Zhang T."/>
            <person name="Gao T."/>
            <person name="Zhang H."/>
        </authorList>
    </citation>
    <scope>NUCLEOTIDE SEQUENCE</scope>
    <source>
        <strain evidence="5">KEN1</strain>
    </source>
</reference>
<feature type="compositionally biased region" description="Basic residues" evidence="4">
    <location>
        <begin position="912"/>
        <end position="921"/>
    </location>
</feature>
<feature type="compositionally biased region" description="Acidic residues" evidence="4">
    <location>
        <begin position="717"/>
        <end position="726"/>
    </location>
</feature>
<reference evidence="5" key="1">
    <citation type="submission" date="2020-06" db="EMBL/GenBank/DDBJ databases">
        <authorList>
            <person name="Li T."/>
            <person name="Hu X."/>
            <person name="Zhang T."/>
            <person name="Song X."/>
            <person name="Zhang H."/>
            <person name="Dai N."/>
            <person name="Sheng W."/>
            <person name="Hou X."/>
            <person name="Wei L."/>
        </authorList>
    </citation>
    <scope>NUCLEOTIDE SEQUENCE</scope>
    <source>
        <strain evidence="5">KEN1</strain>
        <tissue evidence="5">Leaf</tissue>
    </source>
</reference>
<dbReference type="Pfam" id="PF04615">
    <property type="entry name" value="Utp14"/>
    <property type="match status" value="1"/>
</dbReference>
<evidence type="ECO:0000256" key="3">
    <source>
        <dbReference type="ARBA" id="ARBA00023242"/>
    </source>
</evidence>
<feature type="region of interest" description="Disordered" evidence="4">
    <location>
        <begin position="476"/>
        <end position="506"/>
    </location>
</feature>
<comment type="subcellular location">
    <subcellularLocation>
        <location evidence="1">Nucleus</location>
        <location evidence="1">Nucleolus</location>
    </subcellularLocation>
</comment>
<evidence type="ECO:0000313" key="5">
    <source>
        <dbReference type="EMBL" id="KAL0437911.1"/>
    </source>
</evidence>
<feature type="compositionally biased region" description="Polar residues" evidence="4">
    <location>
        <begin position="685"/>
        <end position="697"/>
    </location>
</feature>
<evidence type="ECO:0000256" key="4">
    <source>
        <dbReference type="SAM" id="MobiDB-lite"/>
    </source>
</evidence>
<evidence type="ECO:0000256" key="2">
    <source>
        <dbReference type="ARBA" id="ARBA00022553"/>
    </source>
</evidence>
<accession>A0AAW2WAZ9</accession>
<dbReference type="GO" id="GO:0032040">
    <property type="term" value="C:small-subunit processome"/>
    <property type="evidence" value="ECO:0007669"/>
    <property type="project" value="InterPro"/>
</dbReference>
<keyword evidence="2" id="KW-0597">Phosphoprotein</keyword>
<dbReference type="EMBL" id="JACGWN010000008">
    <property type="protein sequence ID" value="KAL0437911.1"/>
    <property type="molecule type" value="Genomic_DNA"/>
</dbReference>
<organism evidence="5">
    <name type="scientific">Sesamum latifolium</name>
    <dbReference type="NCBI Taxonomy" id="2727402"/>
    <lineage>
        <taxon>Eukaryota</taxon>
        <taxon>Viridiplantae</taxon>
        <taxon>Streptophyta</taxon>
        <taxon>Embryophyta</taxon>
        <taxon>Tracheophyta</taxon>
        <taxon>Spermatophyta</taxon>
        <taxon>Magnoliopsida</taxon>
        <taxon>eudicotyledons</taxon>
        <taxon>Gunneridae</taxon>
        <taxon>Pentapetalae</taxon>
        <taxon>asterids</taxon>
        <taxon>lamiids</taxon>
        <taxon>Lamiales</taxon>
        <taxon>Pedaliaceae</taxon>
        <taxon>Sesamum</taxon>
    </lineage>
</organism>
<evidence type="ECO:0000256" key="1">
    <source>
        <dbReference type="ARBA" id="ARBA00004604"/>
    </source>
</evidence>
<dbReference type="PANTHER" id="PTHR14150:SF12">
    <property type="entry name" value="U3 SMALL NUCLEOLAR RNA-ASSOCIATED PROTEIN 14 HOMOLOG A"/>
    <property type="match status" value="1"/>
</dbReference>
<feature type="compositionally biased region" description="Acidic residues" evidence="4">
    <location>
        <begin position="125"/>
        <end position="139"/>
    </location>
</feature>
<comment type="caution">
    <text evidence="5">The sequence shown here is derived from an EMBL/GenBank/DDBJ whole genome shotgun (WGS) entry which is preliminary data.</text>
</comment>
<feature type="compositionally biased region" description="Acidic residues" evidence="4">
    <location>
        <begin position="487"/>
        <end position="496"/>
    </location>
</feature>
<keyword evidence="3" id="KW-0539">Nucleus</keyword>
<feature type="region of interest" description="Disordered" evidence="4">
    <location>
        <begin position="683"/>
        <end position="745"/>
    </location>
</feature>
<dbReference type="AlphaFoldDB" id="A0AAW2WAZ9"/>
<gene>
    <name evidence="5" type="ORF">Slati_2274100</name>
</gene>
<feature type="region of interest" description="Disordered" evidence="4">
    <location>
        <begin position="1"/>
        <end position="149"/>
    </location>
</feature>
<feature type="compositionally biased region" description="Basic and acidic residues" evidence="4">
    <location>
        <begin position="593"/>
        <end position="603"/>
    </location>
</feature>
<feature type="region of interest" description="Disordered" evidence="4">
    <location>
        <begin position="907"/>
        <end position="934"/>
    </location>
</feature>
<feature type="compositionally biased region" description="Acidic residues" evidence="4">
    <location>
        <begin position="70"/>
        <end position="79"/>
    </location>
</feature>
<feature type="region of interest" description="Disordered" evidence="4">
    <location>
        <begin position="563"/>
        <end position="618"/>
    </location>
</feature>
<dbReference type="PANTHER" id="PTHR14150">
    <property type="entry name" value="U3 SMALL NUCLEOLAR RNA-ASSOCIATED PROTEIN 14"/>
    <property type="match status" value="1"/>
</dbReference>
<feature type="compositionally biased region" description="Basic and acidic residues" evidence="4">
    <location>
        <begin position="98"/>
        <end position="108"/>
    </location>
</feature>
<protein>
    <submittedName>
        <fullName evidence="5">Uncharacterized protein</fullName>
    </submittedName>
</protein>
<proteinExistence type="predicted"/>